<dbReference type="EMBL" id="AP028907">
    <property type="protein sequence ID" value="BES80590.1"/>
    <property type="molecule type" value="Genomic_DNA"/>
</dbReference>
<reference evidence="1 2" key="1">
    <citation type="submission" date="2023-09" db="EMBL/GenBank/DDBJ databases">
        <title>Pyrofollis japonicus gen. nov. sp. nov., a novel member of the family Pyrodictiaceae isolated from the Iheya North hydrothermal field.</title>
        <authorList>
            <person name="Miyazaki U."/>
            <person name="Sanari M."/>
            <person name="Tame A."/>
            <person name="Kitajima M."/>
            <person name="Okamoto A."/>
            <person name="Sawayama S."/>
            <person name="Miyazaki J."/>
            <person name="Takai K."/>
            <person name="Nakagawa S."/>
        </authorList>
    </citation>
    <scope>NUCLEOTIDE SEQUENCE [LARGE SCALE GENOMIC DNA]</scope>
    <source>
        <strain evidence="1 2">AV2</strain>
    </source>
</reference>
<sequence>MDRAQLVEELRFLAGMESDIDAEYFMELVSPLLSSVLQEPYRSVYGPLLEAIARDEEDHKRIVVSMISALGAG</sequence>
<organism evidence="1 2">
    <name type="scientific">Pyrodictium abyssi</name>
    <dbReference type="NCBI Taxonomy" id="54256"/>
    <lineage>
        <taxon>Archaea</taxon>
        <taxon>Thermoproteota</taxon>
        <taxon>Thermoprotei</taxon>
        <taxon>Desulfurococcales</taxon>
        <taxon>Pyrodictiaceae</taxon>
        <taxon>Pyrodictium</taxon>
    </lineage>
</organism>
<protein>
    <recommendedName>
        <fullName evidence="3">Rubrerythrin diiron-binding domain-containing protein</fullName>
    </recommendedName>
</protein>
<name>A0ABM8ISQ2_9CREN</name>
<evidence type="ECO:0008006" key="3">
    <source>
        <dbReference type="Google" id="ProtNLM"/>
    </source>
</evidence>
<evidence type="ECO:0000313" key="1">
    <source>
        <dbReference type="EMBL" id="BES80590.1"/>
    </source>
</evidence>
<evidence type="ECO:0000313" key="2">
    <source>
        <dbReference type="Proteomes" id="UP001341135"/>
    </source>
</evidence>
<gene>
    <name evidence="1" type="ORF">PABY_01570</name>
</gene>
<accession>A0ABM8ISQ2</accession>
<dbReference type="GeneID" id="89288178"/>
<proteinExistence type="predicted"/>
<dbReference type="Proteomes" id="UP001341135">
    <property type="component" value="Chromosome"/>
</dbReference>
<dbReference type="RefSeq" id="WP_338250967.1">
    <property type="nucleotide sequence ID" value="NZ_AP028907.1"/>
</dbReference>
<keyword evidence="2" id="KW-1185">Reference proteome</keyword>